<evidence type="ECO:0000313" key="5">
    <source>
        <dbReference type="Proteomes" id="UP000216475"/>
    </source>
</evidence>
<dbReference type="PANTHER" id="PTHR42991:SF1">
    <property type="entry name" value="ALDEHYDE DEHYDROGENASE"/>
    <property type="match status" value="1"/>
</dbReference>
<evidence type="ECO:0000313" key="4">
    <source>
        <dbReference type="EMBL" id="PAE09295.1"/>
    </source>
</evidence>
<comment type="similarity">
    <text evidence="1">Belongs to the aldehyde dehydrogenase family.</text>
</comment>
<dbReference type="EMBL" id="NPBH01000010">
    <property type="protein sequence ID" value="PAE09295.1"/>
    <property type="molecule type" value="Genomic_DNA"/>
</dbReference>
<dbReference type="InterPro" id="IPR016163">
    <property type="entry name" value="Ald_DH_C"/>
</dbReference>
<organism evidence="4 5">
    <name type="scientific">Terribacillus saccharophilus</name>
    <dbReference type="NCBI Taxonomy" id="361277"/>
    <lineage>
        <taxon>Bacteria</taxon>
        <taxon>Bacillati</taxon>
        <taxon>Bacillota</taxon>
        <taxon>Bacilli</taxon>
        <taxon>Bacillales</taxon>
        <taxon>Bacillaceae</taxon>
        <taxon>Terribacillus</taxon>
    </lineage>
</organism>
<dbReference type="PANTHER" id="PTHR42991">
    <property type="entry name" value="ALDEHYDE DEHYDROGENASE"/>
    <property type="match status" value="1"/>
</dbReference>
<dbReference type="GO" id="GO:0008911">
    <property type="term" value="F:lactaldehyde dehydrogenase (NAD+) activity"/>
    <property type="evidence" value="ECO:0007669"/>
    <property type="project" value="TreeGrafter"/>
</dbReference>
<dbReference type="Proteomes" id="UP000216475">
    <property type="component" value="Unassembled WGS sequence"/>
</dbReference>
<protein>
    <submittedName>
        <fullName evidence="4">Aldehyde dehydrogenase</fullName>
    </submittedName>
</protein>
<dbReference type="AlphaFoldDB" id="A0A268HHG1"/>
<name>A0A268HHG1_9BACI</name>
<feature type="domain" description="Aldehyde dehydrogenase" evidence="3">
    <location>
        <begin position="14"/>
        <end position="471"/>
    </location>
</feature>
<dbReference type="InterPro" id="IPR015590">
    <property type="entry name" value="Aldehyde_DH_dom"/>
</dbReference>
<evidence type="ECO:0000256" key="2">
    <source>
        <dbReference type="ARBA" id="ARBA00023002"/>
    </source>
</evidence>
<keyword evidence="2" id="KW-0560">Oxidoreductase</keyword>
<evidence type="ECO:0000259" key="3">
    <source>
        <dbReference type="Pfam" id="PF00171"/>
    </source>
</evidence>
<dbReference type="Gene3D" id="3.40.309.10">
    <property type="entry name" value="Aldehyde Dehydrogenase, Chain A, domain 2"/>
    <property type="match status" value="1"/>
</dbReference>
<evidence type="ECO:0000256" key="1">
    <source>
        <dbReference type="ARBA" id="ARBA00009986"/>
    </source>
</evidence>
<dbReference type="InterPro" id="IPR016161">
    <property type="entry name" value="Ald_DH/histidinol_DH"/>
</dbReference>
<gene>
    <name evidence="4" type="ORF">CHI12_02120</name>
</gene>
<dbReference type="Pfam" id="PF00171">
    <property type="entry name" value="Aldedh"/>
    <property type="match status" value="1"/>
</dbReference>
<dbReference type="Gene3D" id="3.40.605.10">
    <property type="entry name" value="Aldehyde Dehydrogenase, Chain A, domain 1"/>
    <property type="match status" value="1"/>
</dbReference>
<reference evidence="4 5" key="1">
    <citation type="submission" date="2017-07" db="EMBL/GenBank/DDBJ databases">
        <title>Isolation and whole genome analysis of endospore-forming bacteria from heroin.</title>
        <authorList>
            <person name="Kalinowski J."/>
            <person name="Ahrens B."/>
            <person name="Al-Dilaimi A."/>
            <person name="Winkler A."/>
            <person name="Wibberg D."/>
            <person name="Schleenbecker U."/>
            <person name="Ruckert C."/>
            <person name="Wolfel R."/>
            <person name="Grass G."/>
        </authorList>
    </citation>
    <scope>NUCLEOTIDE SEQUENCE [LARGE SCALE GENOMIC DNA]</scope>
    <source>
        <strain evidence="4 5">7509</strain>
    </source>
</reference>
<sequence length="477" mass="51266">MGMRKARPFVNGVWIDDDREPIPVLGPYKNEQVGVQVTANKAEVDQALAAAGSNKKQIAELSQAFRAKVLYRAAALLEERREEFANLIAKEVGKALKNTRDEVARSIETLQLSAEEAKRLFGETIPGGASERGASSMALTFRVPVGVVAAITPFNAPLNLICHKIGPSFAAGNVTILKPAPQAPLIAAALVELLLEAGMPTQAIHMILGEKEIGEQLVQDDRVNLVSFTGGVPGGRQICKTAGMKKVLLELGGNAGTIVHKDANVERAAAICAKTAFSNSGQSCISVQRIYVHEPILKTFVAELKERTTVLIVGNPEEERTDVGCVVNRQTAERIRDWIDEAVAEGAELIHGGNANGASIEPVILLQPKKQSKVVCQEVFGPVVSVLPYRDLDGAIKEVNESEFGLQAGIFSNSLEVIRKAAKELEVGGVVVNGSSNFRLDHWPYGGIKNSGIGREGPRFAAEEMTEMKMVVLQDLL</sequence>
<dbReference type="InterPro" id="IPR016162">
    <property type="entry name" value="Ald_DH_N"/>
</dbReference>
<accession>A0A268HHG1</accession>
<dbReference type="SUPFAM" id="SSF53720">
    <property type="entry name" value="ALDH-like"/>
    <property type="match status" value="1"/>
</dbReference>
<dbReference type="InterPro" id="IPR051020">
    <property type="entry name" value="ALDH-related_metabolic_enz"/>
</dbReference>
<comment type="caution">
    <text evidence="4">The sequence shown here is derived from an EMBL/GenBank/DDBJ whole genome shotgun (WGS) entry which is preliminary data.</text>
</comment>
<proteinExistence type="inferred from homology"/>